<evidence type="ECO:0000313" key="2">
    <source>
        <dbReference type="EMBL" id="GEK88204.1"/>
    </source>
</evidence>
<reference evidence="3 4" key="1">
    <citation type="submission" date="2016-10" db="EMBL/GenBank/DDBJ databases">
        <authorList>
            <person name="de Groot N.N."/>
        </authorList>
    </citation>
    <scope>NUCLEOTIDE SEQUENCE [LARGE SCALE GENOMIC DNA]</scope>
    <source>
        <strain evidence="3 4">DSM 19182</strain>
    </source>
</reference>
<dbReference type="OrthoDB" id="1100174at2"/>
<keyword evidence="1" id="KW-0472">Membrane</keyword>
<accession>A0A1H7TML6</accession>
<protein>
    <submittedName>
        <fullName evidence="2">Membrane protein</fullName>
    </submittedName>
</protein>
<dbReference type="Proteomes" id="UP000321425">
    <property type="component" value="Unassembled WGS sequence"/>
</dbReference>
<dbReference type="AlphaFoldDB" id="A0A1H7TML6"/>
<dbReference type="STRING" id="426703.SAMN04488100_11333"/>
<feature type="transmembrane region" description="Helical" evidence="1">
    <location>
        <begin position="93"/>
        <end position="111"/>
    </location>
</feature>
<evidence type="ECO:0000256" key="1">
    <source>
        <dbReference type="SAM" id="Phobius"/>
    </source>
</evidence>
<organism evidence="3 4">
    <name type="scientific">Alkalibacterium putridalgicola</name>
    <dbReference type="NCBI Taxonomy" id="426703"/>
    <lineage>
        <taxon>Bacteria</taxon>
        <taxon>Bacillati</taxon>
        <taxon>Bacillota</taxon>
        <taxon>Bacilli</taxon>
        <taxon>Lactobacillales</taxon>
        <taxon>Carnobacteriaceae</taxon>
        <taxon>Alkalibacterium</taxon>
    </lineage>
</organism>
<keyword evidence="1" id="KW-1133">Transmembrane helix</keyword>
<dbReference type="InterPro" id="IPR021354">
    <property type="entry name" value="DUF2975"/>
</dbReference>
<reference evidence="2 5" key="2">
    <citation type="submission" date="2019-07" db="EMBL/GenBank/DDBJ databases">
        <title>Whole genome shotgun sequence of Alkalibacterium putridalgicola NBRC 103243.</title>
        <authorList>
            <person name="Hosoyama A."/>
            <person name="Uohara A."/>
            <person name="Ohji S."/>
            <person name="Ichikawa N."/>
        </authorList>
    </citation>
    <scope>NUCLEOTIDE SEQUENCE [LARGE SCALE GENOMIC DNA]</scope>
    <source>
        <strain evidence="2 5">NBRC 103243</strain>
    </source>
</reference>
<keyword evidence="1" id="KW-0812">Transmembrane</keyword>
<evidence type="ECO:0000313" key="4">
    <source>
        <dbReference type="Proteomes" id="UP000198548"/>
    </source>
</evidence>
<proteinExistence type="predicted"/>
<sequence length="159" mass="17492">MKKETWVLKIAVIFIMLPVLAIIVFGFPAIIRDAAESSMQMAIVLYGILAALSLSIFPFAAALFQSFKLLNYIDHNEAFSDKSVDALRKIKRYAFSIAAVHVLSFPLYFIVGEVDDAPGVILIGLMFVSAPAVIAVFAAVLEKLLENALDIKRDNELTI</sequence>
<dbReference type="Pfam" id="PF11188">
    <property type="entry name" value="DUF2975"/>
    <property type="match status" value="1"/>
</dbReference>
<evidence type="ECO:0000313" key="3">
    <source>
        <dbReference type="EMBL" id="SEL85918.1"/>
    </source>
</evidence>
<dbReference type="Proteomes" id="UP000198548">
    <property type="component" value="Unassembled WGS sequence"/>
</dbReference>
<dbReference type="EMBL" id="FOBL01000013">
    <property type="protein sequence ID" value="SEL85918.1"/>
    <property type="molecule type" value="Genomic_DNA"/>
</dbReference>
<gene>
    <name evidence="2" type="primary">yoaS</name>
    <name evidence="2" type="ORF">APU01nite_02430</name>
    <name evidence="3" type="ORF">SAMN04488100_11333</name>
</gene>
<feature type="transmembrane region" description="Helical" evidence="1">
    <location>
        <begin position="7"/>
        <end position="31"/>
    </location>
</feature>
<feature type="transmembrane region" description="Helical" evidence="1">
    <location>
        <begin position="117"/>
        <end position="141"/>
    </location>
</feature>
<name>A0A1H7TML6_9LACT</name>
<evidence type="ECO:0000313" key="5">
    <source>
        <dbReference type="Proteomes" id="UP000321425"/>
    </source>
</evidence>
<dbReference type="RefSeq" id="WP_091488003.1">
    <property type="nucleotide sequence ID" value="NZ_BJUX01000002.1"/>
</dbReference>
<feature type="transmembrane region" description="Helical" evidence="1">
    <location>
        <begin position="43"/>
        <end position="64"/>
    </location>
</feature>
<dbReference type="EMBL" id="BJUX01000002">
    <property type="protein sequence ID" value="GEK88204.1"/>
    <property type="molecule type" value="Genomic_DNA"/>
</dbReference>
<keyword evidence="5" id="KW-1185">Reference proteome</keyword>